<dbReference type="InterPro" id="IPR006146">
    <property type="entry name" value="5'-Nucleotdase_CS"/>
</dbReference>
<dbReference type="Gene3D" id="3.90.780.10">
    <property type="entry name" value="5'-Nucleotidase, C-terminal domain"/>
    <property type="match status" value="1"/>
</dbReference>
<dbReference type="SUPFAM" id="SSF56300">
    <property type="entry name" value="Metallo-dependent phosphatases"/>
    <property type="match status" value="1"/>
</dbReference>
<comment type="caution">
    <text evidence="15">The sequence shown here is derived from an EMBL/GenBank/DDBJ whole genome shotgun (WGS) entry which is preliminary data.</text>
</comment>
<keyword evidence="12" id="KW-0449">Lipoprotein</keyword>
<dbReference type="NCBIfam" id="TIGR02290">
    <property type="entry name" value="M3_fam_3"/>
    <property type="match status" value="1"/>
</dbReference>
<name>A0AA36N5H2_9DINO</name>
<dbReference type="InterPro" id="IPR029052">
    <property type="entry name" value="Metallo-depent_PP-like"/>
</dbReference>
<dbReference type="GO" id="GO:0004222">
    <property type="term" value="F:metalloendopeptidase activity"/>
    <property type="evidence" value="ECO:0007669"/>
    <property type="project" value="InterPro"/>
</dbReference>
<dbReference type="GO" id="GO:0009166">
    <property type="term" value="P:nucleotide catabolic process"/>
    <property type="evidence" value="ECO:0007669"/>
    <property type="project" value="InterPro"/>
</dbReference>
<evidence type="ECO:0000256" key="2">
    <source>
        <dbReference type="ARBA" id="ARBA00006654"/>
    </source>
</evidence>
<dbReference type="Gene3D" id="1.20.140.70">
    <property type="entry name" value="Oligopeptidase f, N-terminal domain"/>
    <property type="match status" value="1"/>
</dbReference>
<dbReference type="CDD" id="cd00118">
    <property type="entry name" value="LysM"/>
    <property type="match status" value="1"/>
</dbReference>
<proteinExistence type="inferred from homology"/>
<evidence type="ECO:0000256" key="4">
    <source>
        <dbReference type="ARBA" id="ARBA00022723"/>
    </source>
</evidence>
<evidence type="ECO:0000256" key="11">
    <source>
        <dbReference type="ARBA" id="ARBA00023237"/>
    </source>
</evidence>
<comment type="cofactor">
    <cofactor evidence="13">
        <name>Zn(2+)</name>
        <dbReference type="ChEBI" id="CHEBI:29105"/>
    </cofactor>
    <text evidence="13">Binds 1 zinc ion.</text>
</comment>
<dbReference type="Pfam" id="PF26368">
    <property type="entry name" value="OMP10"/>
    <property type="match status" value="1"/>
</dbReference>
<comment type="similarity">
    <text evidence="13">Belongs to the peptidase M3 family.</text>
</comment>
<keyword evidence="3 13" id="KW-0645">Protease</keyword>
<dbReference type="InterPro" id="IPR006179">
    <property type="entry name" value="5_nucleotidase/apyrase"/>
</dbReference>
<dbReference type="Pfam" id="PF08439">
    <property type="entry name" value="Peptidase_M3_N"/>
    <property type="match status" value="1"/>
</dbReference>
<keyword evidence="6" id="KW-0547">Nucleotide-binding</keyword>
<protein>
    <recommendedName>
        <fullName evidence="14">LysM domain-containing protein</fullName>
    </recommendedName>
</protein>
<keyword evidence="4 13" id="KW-0479">Metal-binding</keyword>
<dbReference type="Gene3D" id="1.10.1370.20">
    <property type="entry name" value="Oligoendopeptidase f, C-terminal domain"/>
    <property type="match status" value="1"/>
</dbReference>
<keyword evidence="5" id="KW-0732">Signal</keyword>
<dbReference type="Gene3D" id="3.60.21.10">
    <property type="match status" value="1"/>
</dbReference>
<dbReference type="SUPFAM" id="SSF55816">
    <property type="entry name" value="5'-nucleotidase (syn. UDP-sugar hydrolase), C-terminal domain"/>
    <property type="match status" value="1"/>
</dbReference>
<dbReference type="InterPro" id="IPR001567">
    <property type="entry name" value="Pept_M3A_M3B_dom"/>
</dbReference>
<dbReference type="Pfam" id="PF02872">
    <property type="entry name" value="5_nucleotid_C"/>
    <property type="match status" value="1"/>
</dbReference>
<keyword evidence="10" id="KW-0472">Membrane</keyword>
<accession>A0AA36N5H2</accession>
<dbReference type="EMBL" id="CAUJNA010002223">
    <property type="protein sequence ID" value="CAJ1391285.1"/>
    <property type="molecule type" value="Genomic_DNA"/>
</dbReference>
<dbReference type="PROSITE" id="PS51782">
    <property type="entry name" value="LYSM"/>
    <property type="match status" value="1"/>
</dbReference>
<dbReference type="CDD" id="cd09610">
    <property type="entry name" value="M3B_PepF"/>
    <property type="match status" value="1"/>
</dbReference>
<keyword evidence="7 13" id="KW-0378">Hydrolase</keyword>
<evidence type="ECO:0000256" key="12">
    <source>
        <dbReference type="ARBA" id="ARBA00023288"/>
    </source>
</evidence>
<evidence type="ECO:0000256" key="8">
    <source>
        <dbReference type="ARBA" id="ARBA00022833"/>
    </source>
</evidence>
<dbReference type="SMART" id="SM00257">
    <property type="entry name" value="LysM"/>
    <property type="match status" value="1"/>
</dbReference>
<dbReference type="CDD" id="cd07409">
    <property type="entry name" value="MPP_CD73_N"/>
    <property type="match status" value="1"/>
</dbReference>
<dbReference type="Proteomes" id="UP001178507">
    <property type="component" value="Unassembled WGS sequence"/>
</dbReference>
<dbReference type="Gene3D" id="3.10.350.10">
    <property type="entry name" value="LysM domain"/>
    <property type="match status" value="1"/>
</dbReference>
<keyword evidence="8 13" id="KW-0862">Zinc</keyword>
<evidence type="ECO:0000256" key="5">
    <source>
        <dbReference type="ARBA" id="ARBA00022729"/>
    </source>
</evidence>
<evidence type="ECO:0000313" key="15">
    <source>
        <dbReference type="EMBL" id="CAJ1391285.1"/>
    </source>
</evidence>
<dbReference type="Pfam" id="PF00149">
    <property type="entry name" value="Metallophos"/>
    <property type="match status" value="1"/>
</dbReference>
<dbReference type="FunFam" id="3.60.21.10:FF:000020">
    <property type="entry name" value="NT5E isoform 4"/>
    <property type="match status" value="1"/>
</dbReference>
<dbReference type="PANTHER" id="PTHR11575:SF24">
    <property type="entry name" value="5'-NUCLEOTIDASE"/>
    <property type="match status" value="1"/>
</dbReference>
<feature type="domain" description="LysM" evidence="14">
    <location>
        <begin position="1677"/>
        <end position="1724"/>
    </location>
</feature>
<reference evidence="15" key="1">
    <citation type="submission" date="2023-08" db="EMBL/GenBank/DDBJ databases">
        <authorList>
            <person name="Chen Y."/>
            <person name="Shah S."/>
            <person name="Dougan E. K."/>
            <person name="Thang M."/>
            <person name="Chan C."/>
        </authorList>
    </citation>
    <scope>NUCLEOTIDE SEQUENCE</scope>
</reference>
<dbReference type="PROSITE" id="PS00786">
    <property type="entry name" value="5_NUCLEOTIDASE_2"/>
    <property type="match status" value="1"/>
</dbReference>
<sequence length="1727" mass="185950">MDSAELHADLDRSASEAKAFSERWKGRLEDAARAGTLGEAIEAFEALEDLLGRIASYAGLLYATDTSDEARAKFYGDIQQHLTEVSTHLLFFSLEMNRIDEAVLDAAYAKSDTLARYKPWIDDLRLEKPYQLEDRIEQLFLEKSVTSSAAFQRLFDETMTGLRFDVGGEELPLEPVLTKMQDADRSVRRQAFEALAQTFGGHARTFTLITNTLAKDKDISDRWRGFEDVADARHLANRVEREVVDALVASVRDSFPRISHRYYAMKARWLGTDMMDAWDRNAPLPDTPQAVIGWNRARQIVLDAYAGFSPDMAGIAQRFFDEGWIDAPTTPGKSPGAFAHPTVPSAHPYVLLNYQGKPRDVMTLAHELGHGVHQVLAAGQGALMAQTPLTLAETASVFGEMLTFRSMLDATGDPVERKAMLAQKAEDMINTVIRQIAFYMFERKVHEARRAGELTTAQIGQFWLEVQGESLGPAIRLNEGYELFWTYVPHFIRSPFYVYAYAFGDCLVNSLYAVYQNAQSGFQEAYFDMLRAGGSKRHGELLAPFGLDASDPGFWAKGLGVIEGIIDELEAFTIGLRPLTDPAAWLAPDTRLAANLAEKDALIAARRGDVFRARDDTLAAQTEALRLLAGHLPAAFPDVYRRDGADVAIGDTDKPVRIDEHDPAPLLTASRLVADDLVLMRKHDDGWRLVAASLCFPSYWSLAEKFDRPLAAIHAPVPGFAAGTRNAALIERMFDNLKPGTVVGRSNWSVHDNGGLFRPQPHPSHLFAGEDDMATLAKMHLRSEDQTLRKLPETGDMLFTIRVATDPMAGIFDHEGLAASLAARLRALGAAERDYKGLQSGRDLLADWFLAVAAGAVALAGCTIAAPGGGGSVRAPSSAGIIDGAWGDTGGVATASLTNGRFVSVANDTGNRVAEGTYVYTSRESVALDYFSLLRQTRIRANCVLANPTTLNCTNARAGPHSGCAIGFVLVRHRRRKPLTRPSNGCHIAFGQAVAVRLGAVVCRREDPMKKTAMLMALSVSAVALNTGSAAADYTLDILHINDLHSRIEPINRFDSTCSADDEAEGKCFGGVARVKAKIDERRAALTDEGGNVLVLDAGDQFQGSLFYTTYKGEAAVEFMNGIGFDAMAVGNHEFDDGPEALKTFIEAAEFPVISGNTLAGASSPLADMIDGYIIKEVGGEKIGIVSVLATDTDETSSPGPTILLIEETGYLEGAVAELEAEGVNKIILLSHVGLPRDKEIAAAVDGIDVIVGGHSHTLLSNTDENAADTYPVMVQNPSGQDVPIVQAYAYSKYLGELRVVFDDEGNVVSAEGEPHLLDASVTPDEAFVARVAELGGPIEELKARPVGETTDAIEGSREVCRAMECAMGNLVADAMLDRVRDQGIQIAIQNGGGLRASIDSGEITMGEVLTVLPFQNTLATFQLSGADIIAALENGVGQIEEGAGRFPQVAGLSYVFDVSAEPGSRISDVMVIDADGNATPLDEGATYGVVSNNFMRKGGDGYAMFASNAMNAYDFGPGLEQVVADYLAENAPYSPYTDGRIMAAADMGEAMEGDAEEAPAEEMAAEETEVVPPETALAAETLSSEGPVIETEEAPAEEMAAEETEVVPPETALAAETLSSEGPMIETEEAPAEEMAAEEMAAEEDATEEVAVVPPPTALSAETLSSEGPMVEAEQETYVIQSGDTLWELAREFYGDAEMWPKLADANPELVAEGLEIGTEIVVPAP</sequence>
<organism evidence="15 16">
    <name type="scientific">Effrenium voratum</name>
    <dbReference type="NCBI Taxonomy" id="2562239"/>
    <lineage>
        <taxon>Eukaryota</taxon>
        <taxon>Sar</taxon>
        <taxon>Alveolata</taxon>
        <taxon>Dinophyceae</taxon>
        <taxon>Suessiales</taxon>
        <taxon>Symbiodiniaceae</taxon>
        <taxon>Effrenium</taxon>
    </lineage>
</organism>
<dbReference type="InterPro" id="IPR011977">
    <property type="entry name" value="Pept_M3B_clade3"/>
</dbReference>
<keyword evidence="11" id="KW-0998">Cell outer membrane</keyword>
<dbReference type="InterPro" id="IPR036779">
    <property type="entry name" value="LysM_dom_sf"/>
</dbReference>
<dbReference type="InterPro" id="IPR049857">
    <property type="entry name" value="Omp10-like"/>
</dbReference>
<keyword evidence="16" id="KW-1185">Reference proteome</keyword>
<gene>
    <name evidence="15" type="ORF">EVOR1521_LOCUS16549</name>
</gene>
<evidence type="ECO:0000256" key="1">
    <source>
        <dbReference type="ARBA" id="ARBA00004442"/>
    </source>
</evidence>
<keyword evidence="9 13" id="KW-0482">Metalloprotease</keyword>
<dbReference type="PROSITE" id="PS00785">
    <property type="entry name" value="5_NUCLEOTIDASE_1"/>
    <property type="match status" value="1"/>
</dbReference>
<evidence type="ECO:0000256" key="10">
    <source>
        <dbReference type="ARBA" id="ARBA00023136"/>
    </source>
</evidence>
<dbReference type="GO" id="GO:0046872">
    <property type="term" value="F:metal ion binding"/>
    <property type="evidence" value="ECO:0007669"/>
    <property type="project" value="UniProtKB-UniRule"/>
</dbReference>
<dbReference type="GO" id="GO:0006508">
    <property type="term" value="P:proteolysis"/>
    <property type="evidence" value="ECO:0007669"/>
    <property type="project" value="UniProtKB-KW"/>
</dbReference>
<evidence type="ECO:0000256" key="3">
    <source>
        <dbReference type="ARBA" id="ARBA00022670"/>
    </source>
</evidence>
<evidence type="ECO:0000256" key="6">
    <source>
        <dbReference type="ARBA" id="ARBA00022741"/>
    </source>
</evidence>
<dbReference type="InterPro" id="IPR042088">
    <property type="entry name" value="OligoPept_F_C"/>
</dbReference>
<dbReference type="InterPro" id="IPR018392">
    <property type="entry name" value="LysM"/>
</dbReference>
<evidence type="ECO:0000256" key="9">
    <source>
        <dbReference type="ARBA" id="ARBA00023049"/>
    </source>
</evidence>
<evidence type="ECO:0000313" key="16">
    <source>
        <dbReference type="Proteomes" id="UP001178507"/>
    </source>
</evidence>
<dbReference type="InterPro" id="IPR013647">
    <property type="entry name" value="OligopepF_N_dom"/>
</dbReference>
<dbReference type="PANTHER" id="PTHR11575">
    <property type="entry name" value="5'-NUCLEOTIDASE-RELATED"/>
    <property type="match status" value="1"/>
</dbReference>
<evidence type="ECO:0000256" key="7">
    <source>
        <dbReference type="ARBA" id="ARBA00022801"/>
    </source>
</evidence>
<evidence type="ECO:0000256" key="13">
    <source>
        <dbReference type="RuleBase" id="RU003435"/>
    </source>
</evidence>
<dbReference type="GO" id="GO:0016788">
    <property type="term" value="F:hydrolase activity, acting on ester bonds"/>
    <property type="evidence" value="ECO:0007669"/>
    <property type="project" value="InterPro"/>
</dbReference>
<dbReference type="Pfam" id="PF01476">
    <property type="entry name" value="LysM"/>
    <property type="match status" value="1"/>
</dbReference>
<dbReference type="GO" id="GO:0000166">
    <property type="term" value="F:nucleotide binding"/>
    <property type="evidence" value="ECO:0007669"/>
    <property type="project" value="UniProtKB-KW"/>
</dbReference>
<comment type="similarity">
    <text evidence="2">Belongs to the 5'-nucleotidase family.</text>
</comment>
<dbReference type="InterPro" id="IPR008334">
    <property type="entry name" value="5'-Nucleotdase_C"/>
</dbReference>
<dbReference type="InterPro" id="IPR021848">
    <property type="entry name" value="HODM_asu-like"/>
</dbReference>
<dbReference type="Pfam" id="PF01432">
    <property type="entry name" value="Peptidase_M3"/>
    <property type="match status" value="1"/>
</dbReference>
<comment type="subcellular location">
    <subcellularLocation>
        <location evidence="1">Cell outer membrane</location>
    </subcellularLocation>
</comment>
<dbReference type="InterPro" id="IPR004843">
    <property type="entry name" value="Calcineurin-like_PHP"/>
</dbReference>
<dbReference type="InterPro" id="IPR036907">
    <property type="entry name" value="5'-Nucleotdase_C_sf"/>
</dbReference>
<dbReference type="SUPFAM" id="SSF55486">
    <property type="entry name" value="Metalloproteases ('zincins'), catalytic domain"/>
    <property type="match status" value="1"/>
</dbReference>
<evidence type="ECO:0000259" key="14">
    <source>
        <dbReference type="PROSITE" id="PS51782"/>
    </source>
</evidence>
<dbReference type="PRINTS" id="PR01607">
    <property type="entry name" value="APYRASEFAMLY"/>
</dbReference>
<dbReference type="Pfam" id="PF11927">
    <property type="entry name" value="HODM_asu-like"/>
    <property type="match status" value="1"/>
</dbReference>